<dbReference type="OrthoDB" id="5340187at2"/>
<keyword evidence="5" id="KW-0378">Hydrolase</keyword>
<evidence type="ECO:0000313" key="5">
    <source>
        <dbReference type="EMBL" id="SCF17813.1"/>
    </source>
</evidence>
<dbReference type="EMBL" id="LT607411">
    <property type="protein sequence ID" value="SCF17813.1"/>
    <property type="molecule type" value="Genomic_DNA"/>
</dbReference>
<feature type="domain" description="DDE Tnp4" evidence="3">
    <location>
        <begin position="139"/>
        <end position="298"/>
    </location>
</feature>
<dbReference type="GO" id="GO:0004519">
    <property type="term" value="F:endonuclease activity"/>
    <property type="evidence" value="ECO:0007669"/>
    <property type="project" value="UniProtKB-KW"/>
</dbReference>
<dbReference type="InterPro" id="IPR027806">
    <property type="entry name" value="HARBI1_dom"/>
</dbReference>
<evidence type="ECO:0000313" key="7">
    <source>
        <dbReference type="Proteomes" id="UP000198242"/>
    </source>
</evidence>
<dbReference type="AlphaFoldDB" id="A0A1C4YAN5"/>
<keyword evidence="2" id="KW-0479">Metal-binding</keyword>
<dbReference type="InterPro" id="IPR027805">
    <property type="entry name" value="Transposase_HTH_dom"/>
</dbReference>
<dbReference type="Pfam" id="PF13613">
    <property type="entry name" value="HTH_Tnp_4"/>
    <property type="match status" value="1"/>
</dbReference>
<evidence type="ECO:0000256" key="1">
    <source>
        <dbReference type="ARBA" id="ARBA00001968"/>
    </source>
</evidence>
<comment type="cofactor">
    <cofactor evidence="1">
        <name>a divalent metal cation</name>
        <dbReference type="ChEBI" id="CHEBI:60240"/>
    </cofactor>
</comment>
<keyword evidence="5" id="KW-0255">Endonuclease</keyword>
<dbReference type="RefSeq" id="WP_089007631.1">
    <property type="nucleotide sequence ID" value="NZ_LT607411.1"/>
</dbReference>
<proteinExistence type="predicted"/>
<evidence type="ECO:0000256" key="2">
    <source>
        <dbReference type="ARBA" id="ARBA00022723"/>
    </source>
</evidence>
<name>A0A1C4YAN5_MICVI</name>
<sequence length="306" mass="33599">MTIKKARAALSHSVFTGISRNHLDRLVAELAEPSAAAREGRLHRRRGGRGRHRWPGAGHPETLTLRDRLLLTLAWLRLALPHQALALLYGVDRSTVSNAIRQIRPLLAGRGFATPSGQRLHTLADVLAYAAAEGLTVRLDGTEIQVRRPQANRPGRRAFVSGKKKQNTIKATIASDAHGRPMWAGAIRPGRQHDQTAVRTEGIDDLLDAYPDVKFLVDAGYRGLAKDHPDQVIAPPLKPKNDAAPDEVAAYEATRKAQSSQRIPAEHAIAAIKWWRTLQRFTGRRDVLPEVIRAVAGLASDRAAAR</sequence>
<keyword evidence="5" id="KW-0540">Nuclease</keyword>
<gene>
    <name evidence="5" type="ORF">GA0074695_4033</name>
    <name evidence="6" type="ORF">GA0074695_4209</name>
</gene>
<dbReference type="Proteomes" id="UP000198242">
    <property type="component" value="Chromosome I"/>
</dbReference>
<evidence type="ECO:0000259" key="3">
    <source>
        <dbReference type="Pfam" id="PF13359"/>
    </source>
</evidence>
<dbReference type="GO" id="GO:0046872">
    <property type="term" value="F:metal ion binding"/>
    <property type="evidence" value="ECO:0007669"/>
    <property type="project" value="UniProtKB-KW"/>
</dbReference>
<reference evidence="7" key="1">
    <citation type="submission" date="2016-06" db="EMBL/GenBank/DDBJ databases">
        <authorList>
            <person name="Varghese N."/>
            <person name="Submissions Spin"/>
        </authorList>
    </citation>
    <scope>NUCLEOTIDE SEQUENCE [LARGE SCALE GENOMIC DNA]</scope>
    <source>
        <strain evidence="7">DSM 43909</strain>
    </source>
</reference>
<evidence type="ECO:0000259" key="4">
    <source>
        <dbReference type="Pfam" id="PF13613"/>
    </source>
</evidence>
<accession>A0A1C4YAN5</accession>
<protein>
    <submittedName>
        <fullName evidence="5">Helix-turn-helix of DDE superfamily endonuclease</fullName>
    </submittedName>
</protein>
<reference evidence="5" key="2">
    <citation type="submission" date="2016-06" db="EMBL/GenBank/DDBJ databases">
        <authorList>
            <person name="Kjaerup R.B."/>
            <person name="Dalgaard T.S."/>
            <person name="Juul-Madsen H.R."/>
        </authorList>
    </citation>
    <scope>NUCLEOTIDE SEQUENCE [LARGE SCALE GENOMIC DNA]</scope>
    <source>
        <strain evidence="5">DSM 43909</strain>
    </source>
</reference>
<dbReference type="EMBL" id="LT607411">
    <property type="protein sequence ID" value="SCF19313.1"/>
    <property type="molecule type" value="Genomic_DNA"/>
</dbReference>
<evidence type="ECO:0000313" key="6">
    <source>
        <dbReference type="EMBL" id="SCF19313.1"/>
    </source>
</evidence>
<keyword evidence="7" id="KW-1185">Reference proteome</keyword>
<dbReference type="Pfam" id="PF13359">
    <property type="entry name" value="DDE_Tnp_4"/>
    <property type="match status" value="1"/>
</dbReference>
<organism evidence="5 7">
    <name type="scientific">Micromonospora viridifaciens</name>
    <dbReference type="NCBI Taxonomy" id="1881"/>
    <lineage>
        <taxon>Bacteria</taxon>
        <taxon>Bacillati</taxon>
        <taxon>Actinomycetota</taxon>
        <taxon>Actinomycetes</taxon>
        <taxon>Micromonosporales</taxon>
        <taxon>Micromonosporaceae</taxon>
        <taxon>Micromonospora</taxon>
    </lineage>
</organism>
<feature type="domain" description="Transposase Helix-turn-helix" evidence="4">
    <location>
        <begin position="63"/>
        <end position="111"/>
    </location>
</feature>